<organism evidence="2 3">
    <name type="scientific">Colletotrichum destructivum</name>
    <dbReference type="NCBI Taxonomy" id="34406"/>
    <lineage>
        <taxon>Eukaryota</taxon>
        <taxon>Fungi</taxon>
        <taxon>Dikarya</taxon>
        <taxon>Ascomycota</taxon>
        <taxon>Pezizomycotina</taxon>
        <taxon>Sordariomycetes</taxon>
        <taxon>Hypocreomycetidae</taxon>
        <taxon>Glomerellales</taxon>
        <taxon>Glomerellaceae</taxon>
        <taxon>Colletotrichum</taxon>
        <taxon>Colletotrichum destructivum species complex</taxon>
    </lineage>
</organism>
<evidence type="ECO:0008006" key="4">
    <source>
        <dbReference type="Google" id="ProtNLM"/>
    </source>
</evidence>
<sequence length="425" mass="43450">MTSTESSTSSTTSSTTTVSSTSSLLESDTSLSTTTSSTSSSTVSPTSMGSSGLTSTPATSSTGTTFSPTSPSISGPTSNSPSGLLSSTTGLFVFSNLSTSSATALPVPSSTIMPSTLPSGTNLPDSNKYVLRGCLGSPSGYLSFNLVGVDPEMTVQRCVSLAQGRRYAGVYYEQVPKIAHLLPPARIHSWRWTFNCNTPCPGHSSQVCGEVISLNVDGLRRRDDSGDHVAKRAAPANVLLTLLEAIIDEPSSTAPNGPRRPSGPDGGNPVGPVPTPVISPLTSVLAIDGAVTTVEGSVTLPGLVPPPDVTATLLVTRVVYTTVDPSNPTALIATELLTTIYFYDCGCQTQVLPTVSLATVVAGCNRCGPDRSDIVTLTVPEPLKAGQHAPLVPGGENDRSGAGGHPGSDSSGSHTRCVKDISSVP</sequence>
<dbReference type="AlphaFoldDB" id="A0AAX4I6K0"/>
<dbReference type="Proteomes" id="UP001322277">
    <property type="component" value="Chromosome 2"/>
</dbReference>
<evidence type="ECO:0000313" key="3">
    <source>
        <dbReference type="Proteomes" id="UP001322277"/>
    </source>
</evidence>
<name>A0AAX4I6K0_9PEZI</name>
<keyword evidence="3" id="KW-1185">Reference proteome</keyword>
<dbReference type="RefSeq" id="XP_062776050.1">
    <property type="nucleotide sequence ID" value="XM_062919999.1"/>
</dbReference>
<feature type="region of interest" description="Disordered" evidence="1">
    <location>
        <begin position="250"/>
        <end position="274"/>
    </location>
</feature>
<accession>A0AAX4I6K0</accession>
<reference evidence="3" key="1">
    <citation type="journal article" date="2023" name="bioRxiv">
        <title>Complete genome of the Medicago anthracnose fungus, Colletotrichum destructivum, reveals a mini-chromosome-like region within a core chromosome.</title>
        <authorList>
            <person name="Lapalu N."/>
            <person name="Simon A."/>
            <person name="Lu A."/>
            <person name="Plaumann P.-L."/>
            <person name="Amselem J."/>
            <person name="Pigne S."/>
            <person name="Auger A."/>
            <person name="Koch C."/>
            <person name="Dallery J.-F."/>
            <person name="O'Connell R.J."/>
        </authorList>
    </citation>
    <scope>NUCLEOTIDE SEQUENCE [LARGE SCALE GENOMIC DNA]</scope>
    <source>
        <strain evidence="3">CBS 520.97</strain>
    </source>
</reference>
<evidence type="ECO:0000256" key="1">
    <source>
        <dbReference type="SAM" id="MobiDB-lite"/>
    </source>
</evidence>
<gene>
    <name evidence="2" type="ORF">CDEST_03840</name>
</gene>
<evidence type="ECO:0000313" key="2">
    <source>
        <dbReference type="EMBL" id="WQF78826.1"/>
    </source>
</evidence>
<feature type="region of interest" description="Disordered" evidence="1">
    <location>
        <begin position="1"/>
        <end position="82"/>
    </location>
</feature>
<dbReference type="EMBL" id="CP137306">
    <property type="protein sequence ID" value="WQF78826.1"/>
    <property type="molecule type" value="Genomic_DNA"/>
</dbReference>
<dbReference type="KEGG" id="cdet:87940343"/>
<feature type="region of interest" description="Disordered" evidence="1">
    <location>
        <begin position="385"/>
        <end position="425"/>
    </location>
</feature>
<proteinExistence type="predicted"/>
<dbReference type="GeneID" id="87940343"/>
<protein>
    <recommendedName>
        <fullName evidence="4">WSC domain-containing protein</fullName>
    </recommendedName>
</protein>